<organism evidence="4 5">
    <name type="scientific">Capronia coronata CBS 617.96</name>
    <dbReference type="NCBI Taxonomy" id="1182541"/>
    <lineage>
        <taxon>Eukaryota</taxon>
        <taxon>Fungi</taxon>
        <taxon>Dikarya</taxon>
        <taxon>Ascomycota</taxon>
        <taxon>Pezizomycotina</taxon>
        <taxon>Eurotiomycetes</taxon>
        <taxon>Chaetothyriomycetidae</taxon>
        <taxon>Chaetothyriales</taxon>
        <taxon>Herpotrichiellaceae</taxon>
        <taxon>Capronia</taxon>
    </lineage>
</organism>
<evidence type="ECO:0000313" key="5">
    <source>
        <dbReference type="Proteomes" id="UP000019484"/>
    </source>
</evidence>
<dbReference type="HOGENOM" id="CLU_013363_1_1_1"/>
<feature type="compositionally biased region" description="Polar residues" evidence="1">
    <location>
        <begin position="704"/>
        <end position="721"/>
    </location>
</feature>
<dbReference type="Proteomes" id="UP000019484">
    <property type="component" value="Unassembled WGS sequence"/>
</dbReference>
<keyword evidence="5" id="KW-1185">Reference proteome</keyword>
<feature type="region of interest" description="Disordered" evidence="1">
    <location>
        <begin position="704"/>
        <end position="724"/>
    </location>
</feature>
<feature type="region of interest" description="Disordered" evidence="1">
    <location>
        <begin position="509"/>
        <end position="539"/>
    </location>
</feature>
<protein>
    <recommendedName>
        <fullName evidence="6">DNA/RNA-binding domain-containing protein</fullName>
    </recommendedName>
</protein>
<dbReference type="AlphaFoldDB" id="W9XUA3"/>
<dbReference type="STRING" id="1182541.W9XUA3"/>
<dbReference type="Gene3D" id="1.25.40.10">
    <property type="entry name" value="Tetratricopeptide repeat domain"/>
    <property type="match status" value="1"/>
</dbReference>
<dbReference type="Pfam" id="PF10374">
    <property type="entry name" value="EST1"/>
    <property type="match status" value="1"/>
</dbReference>
<dbReference type="GeneID" id="19162303"/>
<dbReference type="InterPro" id="IPR011990">
    <property type="entry name" value="TPR-like_helical_dom_sf"/>
</dbReference>
<dbReference type="eggNOG" id="KOG2162">
    <property type="taxonomic scope" value="Eukaryota"/>
</dbReference>
<accession>W9XUA3</accession>
<dbReference type="InterPro" id="IPR018834">
    <property type="entry name" value="DNA/RNA-bd_Est1-type"/>
</dbReference>
<dbReference type="OrthoDB" id="69928at2759"/>
<evidence type="ECO:0000256" key="1">
    <source>
        <dbReference type="SAM" id="MobiDB-lite"/>
    </source>
</evidence>
<reference evidence="4 5" key="1">
    <citation type="submission" date="2013-03" db="EMBL/GenBank/DDBJ databases">
        <title>The Genome Sequence of Capronia coronata CBS 617.96.</title>
        <authorList>
            <consortium name="The Broad Institute Genomics Platform"/>
            <person name="Cuomo C."/>
            <person name="de Hoog S."/>
            <person name="Gorbushina A."/>
            <person name="Walker B."/>
            <person name="Young S.K."/>
            <person name="Zeng Q."/>
            <person name="Gargeya S."/>
            <person name="Fitzgerald M."/>
            <person name="Haas B."/>
            <person name="Abouelleil A."/>
            <person name="Allen A.W."/>
            <person name="Alvarado L."/>
            <person name="Arachchi H.M."/>
            <person name="Berlin A.M."/>
            <person name="Chapman S.B."/>
            <person name="Gainer-Dewar J."/>
            <person name="Goldberg J."/>
            <person name="Griggs A."/>
            <person name="Gujja S."/>
            <person name="Hansen M."/>
            <person name="Howarth C."/>
            <person name="Imamovic A."/>
            <person name="Ireland A."/>
            <person name="Larimer J."/>
            <person name="McCowan C."/>
            <person name="Murphy C."/>
            <person name="Pearson M."/>
            <person name="Poon T.W."/>
            <person name="Priest M."/>
            <person name="Roberts A."/>
            <person name="Saif S."/>
            <person name="Shea T."/>
            <person name="Sisk P."/>
            <person name="Sykes S."/>
            <person name="Wortman J."/>
            <person name="Nusbaum C."/>
            <person name="Birren B."/>
        </authorList>
    </citation>
    <scope>NUCLEOTIDE SEQUENCE [LARGE SCALE GENOMIC DNA]</scope>
    <source>
        <strain evidence="4 5">CBS 617.96</strain>
    </source>
</reference>
<dbReference type="EMBL" id="AMWN01000006">
    <property type="protein sequence ID" value="EXJ83818.1"/>
    <property type="molecule type" value="Genomic_DNA"/>
</dbReference>
<evidence type="ECO:0008006" key="6">
    <source>
        <dbReference type="Google" id="ProtNLM"/>
    </source>
</evidence>
<dbReference type="InterPro" id="IPR019458">
    <property type="entry name" value="Est1-like_N"/>
</dbReference>
<evidence type="ECO:0000259" key="3">
    <source>
        <dbReference type="Pfam" id="PF10374"/>
    </source>
</evidence>
<dbReference type="Pfam" id="PF10373">
    <property type="entry name" value="EST1_DNA_bind"/>
    <property type="match status" value="1"/>
</dbReference>
<feature type="compositionally biased region" description="Polar residues" evidence="1">
    <location>
        <begin position="750"/>
        <end position="759"/>
    </location>
</feature>
<dbReference type="InterPro" id="IPR045153">
    <property type="entry name" value="Est1/Ebs1-like"/>
</dbReference>
<feature type="region of interest" description="Disordered" evidence="1">
    <location>
        <begin position="750"/>
        <end position="775"/>
    </location>
</feature>
<gene>
    <name evidence="4" type="ORF">A1O1_07445</name>
</gene>
<proteinExistence type="predicted"/>
<comment type="caution">
    <text evidence="4">The sequence shown here is derived from an EMBL/GenBank/DDBJ whole genome shotgun (WGS) entry which is preliminary data.</text>
</comment>
<dbReference type="PANTHER" id="PTHR15696">
    <property type="entry name" value="SMG-7 SUPPRESSOR WITH MORPHOLOGICAL EFFECT ON GENITALIA PROTEIN 7"/>
    <property type="match status" value="1"/>
</dbReference>
<sequence>MHDFTAAVQAKVAMRLWEAHSKVNQRYRPFLAQFREEQAKKRPVERRKAEKLYLEFIKSSMRFYRGYIQRLASNFRDVPEVMEIARRFNLDTLSADKPLSVDSILKKQIVGSCYSTLIRLGDLSRYRETELQTKERNWGPAKGYYELASVLDPASGISSNQLAVIALADQDHLRAVYHLYRAICVDNPAPLAQGNLKLEFKKIKKRSAQGMSILSEDAVPEGSRELQESFLLFHARCFLDEYVGYEEQQNQIIHLLADELRERPYDTVVRKYCLINISAEDLAAKRVRGTSLSHQPHRWLTYADDVSAFRSFEVAQHMNIATFFMFLQLLLDELRPLVGDTGRTPHSSWDGSSRITPVTRRILPHLRLYSGWLLSTVQQLLANKSLKVQIAALWQTYAEALSLLNLTFPVIRELSELSYLLDEDQDTLAFSAFCDFVRRTRFQDSDNRSKSLYDEAAFGPRSMENEFLYRVKCLVKDGLYLCKKDVFGPLTIPLTFAGNRFIFYDERAEHGRPPEAPPRHTRVMSTGSVGRDAPRASRRTRGHMDRLPVGHTTKSDAEVTESITTTMEDMVNHIVQCEPNEPVGTAPSVGNGLSTATLRSPVAQAFLQRGERSMPPTAIPAGGLVPKFRHSSSTLPNETALTSIWPTPFTARPGEVLPTSASASRPSTANRAADLRTASQDLDGSAQFREMLWQKTEEITNRTSPLQSLGPSFASSPQGVTPVNPWTGISDRLRPEVSPLRANFGAGLSQGTVISTPRSEASPFGAIGDPRPHSG</sequence>
<dbReference type="PANTHER" id="PTHR15696:SF36">
    <property type="entry name" value="NONSENSE-MEDIATED MRNA DECAY FACTOR"/>
    <property type="match status" value="1"/>
</dbReference>
<feature type="domain" description="Telomerase activating protein Est1-like N-terminal" evidence="3">
    <location>
        <begin position="13"/>
        <end position="129"/>
    </location>
</feature>
<evidence type="ECO:0000259" key="2">
    <source>
        <dbReference type="Pfam" id="PF10373"/>
    </source>
</evidence>
<evidence type="ECO:0000313" key="4">
    <source>
        <dbReference type="EMBL" id="EXJ83818.1"/>
    </source>
</evidence>
<dbReference type="SUPFAM" id="SSF48452">
    <property type="entry name" value="TPR-like"/>
    <property type="match status" value="1"/>
</dbReference>
<name>W9XUA3_9EURO</name>
<feature type="domain" description="DNA/RNA-binding" evidence="2">
    <location>
        <begin position="141"/>
        <end position="433"/>
    </location>
</feature>
<dbReference type="RefSeq" id="XP_007726504.1">
    <property type="nucleotide sequence ID" value="XM_007728314.1"/>
</dbReference>